<evidence type="ECO:0000256" key="1">
    <source>
        <dbReference type="SAM" id="Phobius"/>
    </source>
</evidence>
<feature type="transmembrane region" description="Helical" evidence="1">
    <location>
        <begin position="116"/>
        <end position="137"/>
    </location>
</feature>
<reference evidence="2 3" key="1">
    <citation type="journal article" date="2017" name="ISME J.">
        <title>Energy and carbon metabolisms in a deep terrestrial subsurface fluid microbial community.</title>
        <authorList>
            <person name="Momper L."/>
            <person name="Jungbluth S.P."/>
            <person name="Lee M.D."/>
            <person name="Amend J.P."/>
        </authorList>
    </citation>
    <scope>NUCLEOTIDE SEQUENCE [LARGE SCALE GENOMIC DNA]</scope>
    <source>
        <strain evidence="2">SURF_26</strain>
    </source>
</reference>
<evidence type="ECO:0000313" key="2">
    <source>
        <dbReference type="EMBL" id="RJP57497.1"/>
    </source>
</evidence>
<name>A0A3A4R3V3_9BACT</name>
<keyword evidence="1" id="KW-1133">Transmembrane helix</keyword>
<keyword evidence="1" id="KW-0812">Transmembrane</keyword>
<evidence type="ECO:0000313" key="3">
    <source>
        <dbReference type="Proteomes" id="UP000266426"/>
    </source>
</evidence>
<keyword evidence="1" id="KW-0472">Membrane</keyword>
<dbReference type="AlphaFoldDB" id="A0A3A4R3V3"/>
<protein>
    <submittedName>
        <fullName evidence="2">Uncharacterized protein</fullName>
    </submittedName>
</protein>
<dbReference type="Proteomes" id="UP000266426">
    <property type="component" value="Unassembled WGS sequence"/>
</dbReference>
<proteinExistence type="predicted"/>
<dbReference type="EMBL" id="QZJZ01000079">
    <property type="protein sequence ID" value="RJP57497.1"/>
    <property type="molecule type" value="Genomic_DNA"/>
</dbReference>
<comment type="caution">
    <text evidence="2">The sequence shown here is derived from an EMBL/GenBank/DDBJ whole genome shotgun (WGS) entry which is preliminary data.</text>
</comment>
<gene>
    <name evidence="2" type="ORF">C4541_10045</name>
</gene>
<accession>A0A3A4R3V3</accession>
<feature type="transmembrane region" description="Helical" evidence="1">
    <location>
        <begin position="20"/>
        <end position="37"/>
    </location>
</feature>
<feature type="transmembrane region" description="Helical" evidence="1">
    <location>
        <begin position="149"/>
        <end position="169"/>
    </location>
</feature>
<sequence length="177" mass="20732">MRVRPNYLSYSIKKDKPRHNLLLFFCVYFFTGIQANIEFKLFGHFVNINLLLLLASFLTIEFDWIYVSRYILLIGFILDIFSSTQLGMSTVSLWLICMMIARIKRSFYVEYVSTHIFLLFVLSLGYCFLVTLLHFILQNSSDFLRPFTQIVIMNATLTLVAVPFLFPLLKAVFHGKK</sequence>
<organism evidence="2 3">
    <name type="scientific">Candidatus Auribacter fodinae</name>
    <dbReference type="NCBI Taxonomy" id="2093366"/>
    <lineage>
        <taxon>Bacteria</taxon>
        <taxon>Pseudomonadati</taxon>
        <taxon>Candidatus Auribacterota</taxon>
        <taxon>Candidatus Auribacteria</taxon>
        <taxon>Candidatus Auribacterales</taxon>
        <taxon>Candidatus Auribacteraceae</taxon>
        <taxon>Candidatus Auribacter</taxon>
    </lineage>
</organism>